<proteinExistence type="predicted"/>
<dbReference type="Pfam" id="PF00072">
    <property type="entry name" value="Response_reg"/>
    <property type="match status" value="1"/>
</dbReference>
<dbReference type="SMART" id="SM00448">
    <property type="entry name" value="REC"/>
    <property type="match status" value="1"/>
</dbReference>
<evidence type="ECO:0000256" key="3">
    <source>
        <dbReference type="PROSITE-ProRule" id="PRU00169"/>
    </source>
</evidence>
<feature type="domain" description="Response regulatory" evidence="4">
    <location>
        <begin position="3"/>
        <end position="119"/>
    </location>
</feature>
<comment type="caution">
    <text evidence="3">Lacks conserved residue(s) required for the propagation of feature annotation.</text>
</comment>
<evidence type="ECO:0000313" key="5">
    <source>
        <dbReference type="EMBL" id="NNG21853.1"/>
    </source>
</evidence>
<dbReference type="Gene3D" id="3.40.50.2300">
    <property type="match status" value="1"/>
</dbReference>
<comment type="caution">
    <text evidence="5">The sequence shown here is derived from an EMBL/GenBank/DDBJ whole genome shotgun (WGS) entry which is preliminary data.</text>
</comment>
<dbReference type="SMART" id="SM00421">
    <property type="entry name" value="HTH_LUXR"/>
    <property type="match status" value="1"/>
</dbReference>
<dbReference type="InterPro" id="IPR016032">
    <property type="entry name" value="Sig_transdc_resp-reg_C-effctor"/>
</dbReference>
<dbReference type="InterPro" id="IPR001789">
    <property type="entry name" value="Sig_transdc_resp-reg_receiver"/>
</dbReference>
<keyword evidence="6" id="KW-1185">Reference proteome</keyword>
<dbReference type="Proteomes" id="UP000533905">
    <property type="component" value="Unassembled WGS sequence"/>
</dbReference>
<organism evidence="5 6">
    <name type="scientific">Telluria aromaticivorans</name>
    <dbReference type="NCBI Taxonomy" id="2725995"/>
    <lineage>
        <taxon>Bacteria</taxon>
        <taxon>Pseudomonadati</taxon>
        <taxon>Pseudomonadota</taxon>
        <taxon>Betaproteobacteria</taxon>
        <taxon>Burkholderiales</taxon>
        <taxon>Oxalobacteraceae</taxon>
        <taxon>Telluria group</taxon>
        <taxon>Telluria</taxon>
    </lineage>
</organism>
<dbReference type="SUPFAM" id="SSF52172">
    <property type="entry name" value="CheY-like"/>
    <property type="match status" value="1"/>
</dbReference>
<sequence>MINVMISDSDLFAREGIKQMLARYSDLRIVCETCTAAETLHALREHRPDVCMLEIAMAGDGGLQLLRRAKSQACGIPILVISHRHERDLALRALRAGAAGYITKDCIDHQLAYALRTAADHRPYVSETVCELIAESFTEVRTGRRHEKLSDSDFEIFCLMADGAPTAKVATACNMSIPVIRNRKARIMQQLGLRTDADLVKYAVGRKLLD</sequence>
<dbReference type="SUPFAM" id="SSF46894">
    <property type="entry name" value="C-terminal effector domain of the bipartite response regulators"/>
    <property type="match status" value="1"/>
</dbReference>
<evidence type="ECO:0000256" key="1">
    <source>
        <dbReference type="ARBA" id="ARBA00022553"/>
    </source>
</evidence>
<keyword evidence="1" id="KW-0597">Phosphoprotein</keyword>
<name>A0A7Y2NYA1_9BURK</name>
<reference evidence="5 6" key="1">
    <citation type="submission" date="2020-04" db="EMBL/GenBank/DDBJ databases">
        <title>Massilia sp. nov., a cold adapted bacteria isolated from Arctic soil.</title>
        <authorList>
            <person name="Son J."/>
            <person name="Ka J.-O."/>
        </authorList>
    </citation>
    <scope>NUCLEOTIDE SEQUENCE [LARGE SCALE GENOMIC DNA]</scope>
    <source>
        <strain evidence="5 6">ML15P13</strain>
    </source>
</reference>
<accession>A0A7Y2NYA1</accession>
<dbReference type="AlphaFoldDB" id="A0A7Y2NYA1"/>
<dbReference type="InterPro" id="IPR058245">
    <property type="entry name" value="NreC/VraR/RcsB-like_REC"/>
</dbReference>
<dbReference type="PANTHER" id="PTHR43214">
    <property type="entry name" value="TWO-COMPONENT RESPONSE REGULATOR"/>
    <property type="match status" value="1"/>
</dbReference>
<dbReference type="InterPro" id="IPR039420">
    <property type="entry name" value="WalR-like"/>
</dbReference>
<keyword evidence="2" id="KW-0238">DNA-binding</keyword>
<protein>
    <submittedName>
        <fullName evidence="5">Response regulator transcription factor</fullName>
    </submittedName>
</protein>
<evidence type="ECO:0000256" key="2">
    <source>
        <dbReference type="ARBA" id="ARBA00023125"/>
    </source>
</evidence>
<dbReference type="EMBL" id="JABAIV010000001">
    <property type="protein sequence ID" value="NNG21853.1"/>
    <property type="molecule type" value="Genomic_DNA"/>
</dbReference>
<gene>
    <name evidence="5" type="ORF">HGB41_02370</name>
</gene>
<dbReference type="InterPro" id="IPR000792">
    <property type="entry name" value="Tscrpt_reg_LuxR_C"/>
</dbReference>
<evidence type="ECO:0000259" key="4">
    <source>
        <dbReference type="PROSITE" id="PS50110"/>
    </source>
</evidence>
<dbReference type="RefSeq" id="WP_171080705.1">
    <property type="nucleotide sequence ID" value="NZ_JABAIV010000001.1"/>
</dbReference>
<dbReference type="GO" id="GO:0000160">
    <property type="term" value="P:phosphorelay signal transduction system"/>
    <property type="evidence" value="ECO:0007669"/>
    <property type="project" value="InterPro"/>
</dbReference>
<dbReference type="GO" id="GO:0006355">
    <property type="term" value="P:regulation of DNA-templated transcription"/>
    <property type="evidence" value="ECO:0007669"/>
    <property type="project" value="InterPro"/>
</dbReference>
<evidence type="ECO:0000313" key="6">
    <source>
        <dbReference type="Proteomes" id="UP000533905"/>
    </source>
</evidence>
<dbReference type="PROSITE" id="PS50110">
    <property type="entry name" value="RESPONSE_REGULATORY"/>
    <property type="match status" value="1"/>
</dbReference>
<dbReference type="InterPro" id="IPR011006">
    <property type="entry name" value="CheY-like_superfamily"/>
</dbReference>
<dbReference type="CDD" id="cd17535">
    <property type="entry name" value="REC_NarL-like"/>
    <property type="match status" value="1"/>
</dbReference>
<dbReference type="GO" id="GO:0003677">
    <property type="term" value="F:DNA binding"/>
    <property type="evidence" value="ECO:0007669"/>
    <property type="project" value="UniProtKB-KW"/>
</dbReference>